<dbReference type="GO" id="GO:0004792">
    <property type="term" value="F:thiosulfate-cyanide sulfurtransferase activity"/>
    <property type="evidence" value="ECO:0007669"/>
    <property type="project" value="UniProtKB-EC"/>
</dbReference>
<evidence type="ECO:0000313" key="6">
    <source>
        <dbReference type="Proteomes" id="UP000000268"/>
    </source>
</evidence>
<dbReference type="AlphaFoldDB" id="B0C7Y4"/>
<organism evidence="5 6">
    <name type="scientific">Acaryochloris marina (strain MBIC 11017)</name>
    <dbReference type="NCBI Taxonomy" id="329726"/>
    <lineage>
        <taxon>Bacteria</taxon>
        <taxon>Bacillati</taxon>
        <taxon>Cyanobacteriota</taxon>
        <taxon>Cyanophyceae</taxon>
        <taxon>Acaryochloridales</taxon>
        <taxon>Acaryochloridaceae</taxon>
        <taxon>Acaryochloris</taxon>
    </lineage>
</organism>
<dbReference type="EC" id="2.8.1.1" evidence="1"/>
<dbReference type="PANTHER" id="PTHR43855">
    <property type="entry name" value="THIOSULFATE SULFURTRANSFERASE"/>
    <property type="match status" value="1"/>
</dbReference>
<dbReference type="Gene3D" id="3.40.250.10">
    <property type="entry name" value="Rhodanese-like domain"/>
    <property type="match status" value="2"/>
</dbReference>
<proteinExistence type="predicted"/>
<dbReference type="KEGG" id="amr:AM1_2661"/>
<keyword evidence="2" id="KW-0677">Repeat</keyword>
<protein>
    <recommendedName>
        <fullName evidence="1">thiosulfate sulfurtransferase</fullName>
        <ecNumber evidence="1">2.8.1.1</ecNumber>
    </recommendedName>
</protein>
<dbReference type="HOGENOM" id="CLU_031618_1_0_3"/>
<dbReference type="CDD" id="cd01449">
    <property type="entry name" value="TST_Repeat_2"/>
    <property type="match status" value="1"/>
</dbReference>
<accession>B0C7Y4</accession>
<feature type="domain" description="Rhodanese" evidence="4">
    <location>
        <begin position="11"/>
        <end position="122"/>
    </location>
</feature>
<evidence type="ECO:0000256" key="2">
    <source>
        <dbReference type="ARBA" id="ARBA00022737"/>
    </source>
</evidence>
<dbReference type="EMBL" id="CP000828">
    <property type="protein sequence ID" value="ABW27668.1"/>
    <property type="molecule type" value="Genomic_DNA"/>
</dbReference>
<name>B0C7Y4_ACAM1</name>
<dbReference type="STRING" id="329726.AM1_2661"/>
<dbReference type="PANTHER" id="PTHR43855:SF1">
    <property type="entry name" value="THIOSULFATE SULFURTRANSFERASE"/>
    <property type="match status" value="1"/>
</dbReference>
<reference evidence="5 6" key="1">
    <citation type="journal article" date="2008" name="Proc. Natl. Acad. Sci. U.S.A.">
        <title>Niche adaptation and genome expansion in the chlorophyll d-producing cyanobacterium Acaryochloris marina.</title>
        <authorList>
            <person name="Swingley W.D."/>
            <person name="Chen M."/>
            <person name="Cheung P.C."/>
            <person name="Conrad A.L."/>
            <person name="Dejesa L.C."/>
            <person name="Hao J."/>
            <person name="Honchak B.M."/>
            <person name="Karbach L.E."/>
            <person name="Kurdoglu A."/>
            <person name="Lahiri S."/>
            <person name="Mastrian S.D."/>
            <person name="Miyashita H."/>
            <person name="Page L."/>
            <person name="Ramakrishna P."/>
            <person name="Satoh S."/>
            <person name="Sattley W.M."/>
            <person name="Shimada Y."/>
            <person name="Taylor H.L."/>
            <person name="Tomo T."/>
            <person name="Tsuchiya T."/>
            <person name="Wang Z.T."/>
            <person name="Raymond J."/>
            <person name="Mimuro M."/>
            <person name="Blankenship R.E."/>
            <person name="Touchman J.W."/>
        </authorList>
    </citation>
    <scope>NUCLEOTIDE SEQUENCE [LARGE SCALE GENOMIC DNA]</scope>
    <source>
        <strain evidence="6">MBIC 11017</strain>
    </source>
</reference>
<dbReference type="InterPro" id="IPR051126">
    <property type="entry name" value="Thiosulfate_sulfurtransferase"/>
</dbReference>
<dbReference type="SUPFAM" id="SSF52821">
    <property type="entry name" value="Rhodanese/Cell cycle control phosphatase"/>
    <property type="match status" value="2"/>
</dbReference>
<keyword evidence="5" id="KW-0808">Transferase</keyword>
<dbReference type="Pfam" id="PF00581">
    <property type="entry name" value="Rhodanese"/>
    <property type="match status" value="2"/>
</dbReference>
<comment type="catalytic activity">
    <reaction evidence="3">
        <text>thiosulfate + hydrogen cyanide = thiocyanate + sulfite + 2 H(+)</text>
        <dbReference type="Rhea" id="RHEA:16881"/>
        <dbReference type="ChEBI" id="CHEBI:15378"/>
        <dbReference type="ChEBI" id="CHEBI:17359"/>
        <dbReference type="ChEBI" id="CHEBI:18022"/>
        <dbReference type="ChEBI" id="CHEBI:18407"/>
        <dbReference type="ChEBI" id="CHEBI:33542"/>
        <dbReference type="EC" id="2.8.1.1"/>
    </reaction>
</comment>
<dbReference type="PROSITE" id="PS50206">
    <property type="entry name" value="RHODANESE_3"/>
    <property type="match status" value="2"/>
</dbReference>
<evidence type="ECO:0000259" key="4">
    <source>
        <dbReference type="PROSITE" id="PS50206"/>
    </source>
</evidence>
<gene>
    <name evidence="5" type="ordered locus">AM1_2661</name>
</gene>
<keyword evidence="6" id="KW-1185">Reference proteome</keyword>
<dbReference type="InterPro" id="IPR001763">
    <property type="entry name" value="Rhodanese-like_dom"/>
</dbReference>
<feature type="domain" description="Rhodanese" evidence="4">
    <location>
        <begin position="149"/>
        <end position="260"/>
    </location>
</feature>
<dbReference type="InterPro" id="IPR036873">
    <property type="entry name" value="Rhodanese-like_dom_sf"/>
</dbReference>
<evidence type="ECO:0000256" key="1">
    <source>
        <dbReference type="ARBA" id="ARBA00012245"/>
    </source>
</evidence>
<sequence>MVSALEAKVLIEQGATLLDARGNQWFGLNRLSGSVSIRWQDFSPSNKVRKGTLLESDAVLNQKLRKLGISQERPVVVFANPPQGWGEEGRIVWMLRTLGHSQAVMVDGGYSALASLNLKAPEISQLGDFEIHRMPTWQIQKAALKAALDQPDLVLIDTRTPKEYAGATPYGEKRRGHVPGAISLHFQELLTPQGKLLPRDQIVAKLAELGITQASEVVAYCTGGIRSGWLTVVLADLGYQVQNYAGSMWEWSAGSPQEFPLTVQSQGLKATDMPQ</sequence>
<dbReference type="Proteomes" id="UP000000268">
    <property type="component" value="Chromosome"/>
</dbReference>
<evidence type="ECO:0000256" key="3">
    <source>
        <dbReference type="ARBA" id="ARBA00047549"/>
    </source>
</evidence>
<dbReference type="eggNOG" id="COG2897">
    <property type="taxonomic scope" value="Bacteria"/>
</dbReference>
<evidence type="ECO:0000313" key="5">
    <source>
        <dbReference type="EMBL" id="ABW27668.1"/>
    </source>
</evidence>
<dbReference type="SMART" id="SM00450">
    <property type="entry name" value="RHOD"/>
    <property type="match status" value="2"/>
</dbReference>